<dbReference type="EMBL" id="AMWN01000003">
    <property type="protein sequence ID" value="EXJ90801.1"/>
    <property type="molecule type" value="Genomic_DNA"/>
</dbReference>
<evidence type="ECO:0000313" key="1">
    <source>
        <dbReference type="EMBL" id="EXJ90801.1"/>
    </source>
</evidence>
<evidence type="ECO:0000313" key="2">
    <source>
        <dbReference type="Proteomes" id="UP000019484"/>
    </source>
</evidence>
<keyword evidence="2" id="KW-1185">Reference proteome</keyword>
<dbReference type="AlphaFoldDB" id="W9YNJ0"/>
<reference evidence="1 2" key="1">
    <citation type="submission" date="2013-03" db="EMBL/GenBank/DDBJ databases">
        <title>The Genome Sequence of Capronia coronata CBS 617.96.</title>
        <authorList>
            <consortium name="The Broad Institute Genomics Platform"/>
            <person name="Cuomo C."/>
            <person name="de Hoog S."/>
            <person name="Gorbushina A."/>
            <person name="Walker B."/>
            <person name="Young S.K."/>
            <person name="Zeng Q."/>
            <person name="Gargeya S."/>
            <person name="Fitzgerald M."/>
            <person name="Haas B."/>
            <person name="Abouelleil A."/>
            <person name="Allen A.W."/>
            <person name="Alvarado L."/>
            <person name="Arachchi H.M."/>
            <person name="Berlin A.M."/>
            <person name="Chapman S.B."/>
            <person name="Gainer-Dewar J."/>
            <person name="Goldberg J."/>
            <person name="Griggs A."/>
            <person name="Gujja S."/>
            <person name="Hansen M."/>
            <person name="Howarth C."/>
            <person name="Imamovic A."/>
            <person name="Ireland A."/>
            <person name="Larimer J."/>
            <person name="McCowan C."/>
            <person name="Murphy C."/>
            <person name="Pearson M."/>
            <person name="Poon T.W."/>
            <person name="Priest M."/>
            <person name="Roberts A."/>
            <person name="Saif S."/>
            <person name="Shea T."/>
            <person name="Sisk P."/>
            <person name="Sykes S."/>
            <person name="Wortman J."/>
            <person name="Nusbaum C."/>
            <person name="Birren B."/>
        </authorList>
    </citation>
    <scope>NUCLEOTIDE SEQUENCE [LARGE SCALE GENOMIC DNA]</scope>
    <source>
        <strain evidence="1 2">CBS 617.96</strain>
    </source>
</reference>
<proteinExistence type="predicted"/>
<protein>
    <submittedName>
        <fullName evidence="1">Uncharacterized protein</fullName>
    </submittedName>
</protein>
<dbReference type="HOGENOM" id="CLU_2196615_0_0_1"/>
<dbReference type="GeneID" id="19158794"/>
<accession>W9YNJ0</accession>
<dbReference type="STRING" id="1182541.W9YNJ0"/>
<comment type="caution">
    <text evidence="1">The sequence shown here is derived from an EMBL/GenBank/DDBJ whole genome shotgun (WGS) entry which is preliminary data.</text>
</comment>
<organism evidence="1 2">
    <name type="scientific">Capronia coronata CBS 617.96</name>
    <dbReference type="NCBI Taxonomy" id="1182541"/>
    <lineage>
        <taxon>Eukaryota</taxon>
        <taxon>Fungi</taxon>
        <taxon>Dikarya</taxon>
        <taxon>Ascomycota</taxon>
        <taxon>Pezizomycotina</taxon>
        <taxon>Eurotiomycetes</taxon>
        <taxon>Chaetothyriomycetidae</taxon>
        <taxon>Chaetothyriales</taxon>
        <taxon>Herpotrichiellaceae</taxon>
        <taxon>Capronia</taxon>
    </lineage>
</organism>
<sequence>MGDAQTSMPTSIPPFLDKVVEFPTSKVSYVLERPLATYRQCHDGTPAEARMVFTCRRMKSRLASSSPDKTDGESKGEAEFVMKIKVQYVMPMVLSPESSAPITWRPSP</sequence>
<gene>
    <name evidence="1" type="ORF">A1O1_03905</name>
</gene>
<dbReference type="RefSeq" id="XP_007722995.1">
    <property type="nucleotide sequence ID" value="XM_007724805.1"/>
</dbReference>
<dbReference type="Proteomes" id="UP000019484">
    <property type="component" value="Unassembled WGS sequence"/>
</dbReference>
<name>W9YNJ0_9EURO</name>